<dbReference type="PANTHER" id="PTHR42839:SF1">
    <property type="entry name" value="ISOCHORISMATE SYNTHASE MENF"/>
    <property type="match status" value="1"/>
</dbReference>
<dbReference type="PANTHER" id="PTHR42839">
    <property type="entry name" value="ISOCHORISMATE SYNTHASE ENTC"/>
    <property type="match status" value="1"/>
</dbReference>
<dbReference type="GO" id="GO:0008909">
    <property type="term" value="F:isochorismate synthase activity"/>
    <property type="evidence" value="ECO:0007669"/>
    <property type="project" value="UniProtKB-EC"/>
</dbReference>
<accession>A0ABV2GAJ5</accession>
<dbReference type="InterPro" id="IPR004561">
    <property type="entry name" value="IsoChor_synthase"/>
</dbReference>
<dbReference type="InterPro" id="IPR015890">
    <property type="entry name" value="Chorismate_C"/>
</dbReference>
<reference evidence="7 8" key="1">
    <citation type="submission" date="2024-06" db="EMBL/GenBank/DDBJ databases">
        <title>Genomic Encyclopedia of Type Strains, Phase IV (KMG-IV): sequencing the most valuable type-strain genomes for metagenomic binning, comparative biology and taxonomic classification.</title>
        <authorList>
            <person name="Goeker M."/>
        </authorList>
    </citation>
    <scope>NUCLEOTIDE SEQUENCE [LARGE SCALE GENOMIC DNA]</scope>
    <source>
        <strain evidence="7 8">DSM 26128</strain>
    </source>
</reference>
<dbReference type="Pfam" id="PF00425">
    <property type="entry name" value="Chorismate_bind"/>
    <property type="match status" value="1"/>
</dbReference>
<proteinExistence type="inferred from homology"/>
<dbReference type="Gene3D" id="3.60.120.10">
    <property type="entry name" value="Anthranilate synthase"/>
    <property type="match status" value="1"/>
</dbReference>
<feature type="domain" description="Chorismate-utilising enzyme C-terminal" evidence="6">
    <location>
        <begin position="194"/>
        <end position="447"/>
    </location>
</feature>
<gene>
    <name evidence="7" type="ORF">ABID49_001193</name>
</gene>
<keyword evidence="8" id="KW-1185">Reference proteome</keyword>
<dbReference type="EC" id="5.4.4.2" evidence="3"/>
<dbReference type="SUPFAM" id="SSF56322">
    <property type="entry name" value="ADC synthase"/>
    <property type="match status" value="1"/>
</dbReference>
<comment type="caution">
    <text evidence="7">The sequence shown here is derived from an EMBL/GenBank/DDBJ whole genome shotgun (WGS) entry which is preliminary data.</text>
</comment>
<sequence length="461" mass="50576">MKRNTTPHSTGQAGRAIGGLHFYTETLDAGRLSPLAFFEAGSDEFSGRRFYWENRDKTWKMVGIGHAAVLESEAADGRFADVRAQWQRLCSVLVKEEGDLNPVLFGGFSFDPKNRPSSEWSGFSPAFFAVPQFQLIEKNGHTFVSINMITEGEAAAADFERLRSIGESLIHEAQVMERTPAQKPDVSRLEELAKDDYMDAVGSVTGKIRAGEAEKVVIARSVELLFKDPVTPAAVLENLSSEQQESYLFGLERDGKLFLGATPERLVDLHDGHARTACVAGSIGRGKSAAEDRRLGEALLKDAKNRSEHQYVVSMIGDVFREFCSDVKIPAGPRLLKVRDIQHLFTPVEGIPDNGKDILDFVEALHPTPALGGTPREEALPIIRESECMDRGYYGAPIGWMDAAGNGEFAVAIRSALLEEQKARLFAGGGIVADSVPEDEYVETWVKLRPVMRALGGKLHG</sequence>
<comment type="catalytic activity">
    <reaction evidence="1">
        <text>chorismate = isochorismate</text>
        <dbReference type="Rhea" id="RHEA:18985"/>
        <dbReference type="ChEBI" id="CHEBI:29748"/>
        <dbReference type="ChEBI" id="CHEBI:29780"/>
        <dbReference type="EC" id="5.4.4.2"/>
    </reaction>
</comment>
<evidence type="ECO:0000256" key="3">
    <source>
        <dbReference type="ARBA" id="ARBA00012824"/>
    </source>
</evidence>
<evidence type="ECO:0000313" key="7">
    <source>
        <dbReference type="EMBL" id="MET3575308.1"/>
    </source>
</evidence>
<organism evidence="7 8">
    <name type="scientific">Bhargavaea ullalensis</name>
    <dbReference type="NCBI Taxonomy" id="1265685"/>
    <lineage>
        <taxon>Bacteria</taxon>
        <taxon>Bacillati</taxon>
        <taxon>Bacillota</taxon>
        <taxon>Bacilli</taxon>
        <taxon>Bacillales</taxon>
        <taxon>Caryophanaceae</taxon>
        <taxon>Bhargavaea</taxon>
    </lineage>
</organism>
<dbReference type="InterPro" id="IPR019999">
    <property type="entry name" value="Anth_synth_I-like"/>
</dbReference>
<evidence type="ECO:0000256" key="1">
    <source>
        <dbReference type="ARBA" id="ARBA00000799"/>
    </source>
</evidence>
<dbReference type="Proteomes" id="UP001549099">
    <property type="component" value="Unassembled WGS sequence"/>
</dbReference>
<dbReference type="RefSeq" id="WP_354196355.1">
    <property type="nucleotide sequence ID" value="NZ_JBEPLW010000006.1"/>
</dbReference>
<evidence type="ECO:0000256" key="2">
    <source>
        <dbReference type="ARBA" id="ARBA00005297"/>
    </source>
</evidence>
<dbReference type="NCBIfam" id="TIGR00543">
    <property type="entry name" value="isochor_syn"/>
    <property type="match status" value="1"/>
</dbReference>
<keyword evidence="4 7" id="KW-0413">Isomerase</keyword>
<dbReference type="EMBL" id="JBEPLW010000006">
    <property type="protein sequence ID" value="MET3575308.1"/>
    <property type="molecule type" value="Genomic_DNA"/>
</dbReference>
<evidence type="ECO:0000313" key="8">
    <source>
        <dbReference type="Proteomes" id="UP001549099"/>
    </source>
</evidence>
<evidence type="ECO:0000256" key="4">
    <source>
        <dbReference type="ARBA" id="ARBA00023235"/>
    </source>
</evidence>
<evidence type="ECO:0000259" key="6">
    <source>
        <dbReference type="Pfam" id="PF00425"/>
    </source>
</evidence>
<comment type="similarity">
    <text evidence="2">Belongs to the isochorismate synthase family.</text>
</comment>
<dbReference type="PRINTS" id="PR00095">
    <property type="entry name" value="ANTSNTHASEI"/>
</dbReference>
<name>A0ABV2GAJ5_9BACL</name>
<evidence type="ECO:0000256" key="5">
    <source>
        <dbReference type="ARBA" id="ARBA00041564"/>
    </source>
</evidence>
<protein>
    <recommendedName>
        <fullName evidence="3">isochorismate synthase</fullName>
        <ecNumber evidence="3">5.4.4.2</ecNumber>
    </recommendedName>
    <alternativeName>
        <fullName evidence="5">Isochorismate mutase</fullName>
    </alternativeName>
</protein>
<dbReference type="InterPro" id="IPR005801">
    <property type="entry name" value="ADC_synthase"/>
</dbReference>